<proteinExistence type="predicted"/>
<organism evidence="1 2">
    <name type="scientific">Curtobacterium pusillum</name>
    <dbReference type="NCBI Taxonomy" id="69373"/>
    <lineage>
        <taxon>Bacteria</taxon>
        <taxon>Bacillati</taxon>
        <taxon>Actinomycetota</taxon>
        <taxon>Actinomycetes</taxon>
        <taxon>Micrococcales</taxon>
        <taxon>Microbacteriaceae</taxon>
        <taxon>Curtobacterium</taxon>
    </lineage>
</organism>
<evidence type="ECO:0000313" key="1">
    <source>
        <dbReference type="EMBL" id="NUU12712.1"/>
    </source>
</evidence>
<evidence type="ECO:0000313" key="2">
    <source>
        <dbReference type="Proteomes" id="UP000573001"/>
    </source>
</evidence>
<dbReference type="Proteomes" id="UP000573001">
    <property type="component" value="Unassembled WGS sequence"/>
</dbReference>
<comment type="caution">
    <text evidence="1">The sequence shown here is derived from an EMBL/GenBank/DDBJ whole genome shotgun (WGS) entry which is preliminary data.</text>
</comment>
<name>A0ABX2MAB2_9MICO</name>
<dbReference type="EMBL" id="JABMCE010000049">
    <property type="protein sequence ID" value="NUU12712.1"/>
    <property type="molecule type" value="Genomic_DNA"/>
</dbReference>
<reference evidence="1 2" key="1">
    <citation type="submission" date="2020-05" db="EMBL/GenBank/DDBJ databases">
        <title>Genome Sequencing of Type Strains.</title>
        <authorList>
            <person name="Lemaire J.F."/>
            <person name="Inderbitzin P."/>
            <person name="Gregorio O.A."/>
            <person name="Collins S.B."/>
            <person name="Wespe N."/>
            <person name="Knight-Connoni V."/>
        </authorList>
    </citation>
    <scope>NUCLEOTIDE SEQUENCE [LARGE SCALE GENOMIC DNA]</scope>
    <source>
        <strain evidence="1 2">ATCC 19096</strain>
    </source>
</reference>
<gene>
    <name evidence="1" type="ORF">HP507_02495</name>
</gene>
<sequence>MVATAHMLGPGSLKLGETASQREIAAQLTKFSLEPKSDFEDDVPVLSGETVPGDASTDWSIKGTANQDFDKESIEMYCYQHRLQDVPFLFTPSNDHDVSWSGVCTVVPLTVGGDVKKKNTSDFEFRVIGEPTPVDSTGTPLELS</sequence>
<keyword evidence="2" id="KW-1185">Reference proteome</keyword>
<protein>
    <recommendedName>
        <fullName evidence="3">Major tail protein</fullName>
    </recommendedName>
</protein>
<dbReference type="RefSeq" id="WP_175350280.1">
    <property type="nucleotide sequence ID" value="NZ_BAAAWQ010000001.1"/>
</dbReference>
<evidence type="ECO:0008006" key="3">
    <source>
        <dbReference type="Google" id="ProtNLM"/>
    </source>
</evidence>
<accession>A0ABX2MAB2</accession>